<dbReference type="HOGENOM" id="CLU_032979_0_0_6"/>
<dbReference type="GeneID" id="28540524"/>
<dbReference type="InterPro" id="IPR027417">
    <property type="entry name" value="P-loop_NTPase"/>
</dbReference>
<dbReference type="SUPFAM" id="SSF52540">
    <property type="entry name" value="P-loop containing nucleoside triphosphate hydrolases"/>
    <property type="match status" value="1"/>
</dbReference>
<reference evidence="3" key="1">
    <citation type="submission" date="2014-09" db="EMBL/GenBank/DDBJ databases">
        <authorList>
            <person name="Hjerde E."/>
        </authorList>
    </citation>
    <scope>NUCLEOTIDE SEQUENCE [LARGE SCALE GENOMIC DNA]</scope>
    <source>
        <strain evidence="3">06/09/139</strain>
    </source>
</reference>
<dbReference type="Proteomes" id="UP000032427">
    <property type="component" value="Chromosome 1"/>
</dbReference>
<accession>A0A090KHI4</accession>
<keyword evidence="3" id="KW-1185">Reference proteome</keyword>
<evidence type="ECO:0000313" key="3">
    <source>
        <dbReference type="Proteomes" id="UP000032427"/>
    </source>
</evidence>
<name>A0A090KHI4_9GAMM</name>
<proteinExistence type="predicted"/>
<dbReference type="AlphaFoldDB" id="A0A090KHI4"/>
<dbReference type="InterPro" id="IPR011646">
    <property type="entry name" value="KAP_P-loop"/>
</dbReference>
<evidence type="ECO:0000313" key="2">
    <source>
        <dbReference type="EMBL" id="CED71049.1"/>
    </source>
</evidence>
<feature type="domain" description="KAP NTPase" evidence="1">
    <location>
        <begin position="18"/>
        <end position="72"/>
    </location>
</feature>
<dbReference type="PATRIC" id="fig|80852.17.peg.970"/>
<organism evidence="2 3">
    <name type="scientific">Aliivibrio wodanis</name>
    <dbReference type="NCBI Taxonomy" id="80852"/>
    <lineage>
        <taxon>Bacteria</taxon>
        <taxon>Pseudomonadati</taxon>
        <taxon>Pseudomonadota</taxon>
        <taxon>Gammaproteobacteria</taxon>
        <taxon>Vibrionales</taxon>
        <taxon>Vibrionaceae</taxon>
        <taxon>Aliivibrio</taxon>
    </lineage>
</organism>
<sequence length="509" mass="59102">MNTDKFKSSFLGFLDEPTENVLLVKGQWGVGKTFHIEQCLEENKEKYKYIKVSLFGLDNIEDLSRAVSESLINNYISPSVSKFGKTVASVPFISKFIPKELPSFDEISIENSFTKFVIFFDDIERMTLDLQMFFGYVDRLKNTSPFKVVIALNDKQLKDKKIWDLKEKITDREVRIKDTLKNIIDDVFQEDKELAITLFSQLKVVNLRVIIKSSHVMKVFVDKAEGLTLENLQRLKVSCLCLSAKYYSSEGFDNNRLDEYSRYDKHFFLNGLINSYLDSQIFNNELFEQNINYIINNQISNDSNERFEEIIKLFESTFKDNSNDIISLSHEFILRSSLNESQLKFIISTLVKLGEDIPKSAVESWIGVDKKSDFFIRDLLNILNDGEVRDIIVNYQNSLEKHELVENSDIVLDETYDLISGYLFNALHSRFIFVEDDLSVYSKDDWVNYIKSNNPIEVFRRIPDDIMEFLNNEKGSALKEALSDLSESPIQKMRLINVFGNKIESILSQ</sequence>
<dbReference type="EMBL" id="LN554846">
    <property type="protein sequence ID" value="CED71049.1"/>
    <property type="molecule type" value="Genomic_DNA"/>
</dbReference>
<protein>
    <recommendedName>
        <fullName evidence="1">KAP NTPase domain-containing protein</fullName>
    </recommendedName>
</protein>
<dbReference type="OrthoDB" id="88903at2"/>
<dbReference type="KEGG" id="awd:AWOD_I_0956"/>
<gene>
    <name evidence="2" type="ORF">AWOD_I_0956</name>
</gene>
<dbReference type="Gene3D" id="3.40.50.300">
    <property type="entry name" value="P-loop containing nucleotide triphosphate hydrolases"/>
    <property type="match status" value="1"/>
</dbReference>
<dbReference type="Pfam" id="PF07693">
    <property type="entry name" value="KAP_NTPase"/>
    <property type="match status" value="1"/>
</dbReference>
<evidence type="ECO:0000259" key="1">
    <source>
        <dbReference type="Pfam" id="PF07693"/>
    </source>
</evidence>